<evidence type="ECO:0000256" key="1">
    <source>
        <dbReference type="SAM" id="MobiDB-lite"/>
    </source>
</evidence>
<evidence type="ECO:0000256" key="2">
    <source>
        <dbReference type="SAM" id="Phobius"/>
    </source>
</evidence>
<name>A0A9E7ACG7_9ACTN</name>
<keyword evidence="2" id="KW-1133">Transmembrane helix</keyword>
<feature type="region of interest" description="Disordered" evidence="1">
    <location>
        <begin position="1"/>
        <end position="48"/>
    </location>
</feature>
<evidence type="ECO:0000313" key="4">
    <source>
        <dbReference type="Proteomes" id="UP000831562"/>
    </source>
</evidence>
<proteinExistence type="predicted"/>
<dbReference type="AlphaFoldDB" id="A0A9E7ACG7"/>
<feature type="compositionally biased region" description="Basic and acidic residues" evidence="1">
    <location>
        <begin position="125"/>
        <end position="137"/>
    </location>
</feature>
<feature type="region of interest" description="Disordered" evidence="1">
    <location>
        <begin position="125"/>
        <end position="155"/>
    </location>
</feature>
<dbReference type="EMBL" id="CP097092">
    <property type="protein sequence ID" value="UQF78076.1"/>
    <property type="molecule type" value="Genomic_DNA"/>
</dbReference>
<feature type="region of interest" description="Disordered" evidence="1">
    <location>
        <begin position="63"/>
        <end position="101"/>
    </location>
</feature>
<evidence type="ECO:0000313" key="3">
    <source>
        <dbReference type="EMBL" id="UQF78076.1"/>
    </source>
</evidence>
<protein>
    <submittedName>
        <fullName evidence="3">Uncharacterized protein</fullName>
    </submittedName>
</protein>
<sequence>MTSKNKTSQPDNTPAAEVTSSDQKTLDTQAAEAADTAGEKTDELEEVTDPIAADMAAADEDYIMEIVSPIFPGLDEDGEEDEDDSASDEDSSENDADSTTDLEKIVNDAALTQDLSAVEARLKELEESAHEHSESKTAEVPSKSATSVSDAASDDDATSIKDVADTFSSYLRSRRRALFRFVRRYSLLSGILALLSLALLSAVIVFFIRVSNVPSTDTVIADARTRAEAPVWTPGEYDADESLLLTGIEVVSRTRSTTAISSDAAQFGATGYANSVVRLTYTGNAIAATKMTKLGYANTQGWNAIGDEESQSVTYQATSGVSTTKVLDAIGDVLAKLDEKNPNEAISYSSQFSGATFTVLDAGFDREQQTCWVRMSGVSPTFYGSLTCDITASFTFDASTGTWSLDTVSPSAGLKYDYNGLVGTWKGTFVSCEASSGSPCYAGRTNPLTLTVTSAGFSRDQLVLTGTAEGVVHNHGALNTSYRWYPGDTEFKNASVSLTTSGTIGDQIQVSGAVDVTNASLDAHSASSTSLSTAQKPQLKVTFDIADNSVVAQLISTHTENGQTVTFTDTYQLSKE</sequence>
<feature type="compositionally biased region" description="Polar residues" evidence="1">
    <location>
        <begin position="1"/>
        <end position="28"/>
    </location>
</feature>
<feature type="compositionally biased region" description="Acidic residues" evidence="1">
    <location>
        <begin position="74"/>
        <end position="100"/>
    </location>
</feature>
<keyword evidence="2" id="KW-0472">Membrane</keyword>
<gene>
    <name evidence="3" type="ORF">M3I19_07355</name>
</gene>
<reference evidence="3" key="1">
    <citation type="submission" date="2022-05" db="EMBL/GenBank/DDBJ databases">
        <title>Using nanopore sequencing to obtain complete genomes from saliva samples.</title>
        <authorList>
            <person name="Baker J.L."/>
        </authorList>
    </citation>
    <scope>NUCLEOTIDE SEQUENCE</scope>
    <source>
        <strain evidence="3">JCVI-JB-Lp32</strain>
    </source>
</reference>
<feature type="transmembrane region" description="Helical" evidence="2">
    <location>
        <begin position="185"/>
        <end position="208"/>
    </location>
</feature>
<feature type="compositionally biased region" description="Low complexity" evidence="1">
    <location>
        <begin position="138"/>
        <end position="151"/>
    </location>
</feature>
<keyword evidence="2" id="KW-0812">Transmembrane</keyword>
<dbReference type="Proteomes" id="UP000831562">
    <property type="component" value="Chromosome"/>
</dbReference>
<organism evidence="3 4">
    <name type="scientific">Lancefieldella parvula</name>
    <dbReference type="NCBI Taxonomy" id="1382"/>
    <lineage>
        <taxon>Bacteria</taxon>
        <taxon>Bacillati</taxon>
        <taxon>Actinomycetota</taxon>
        <taxon>Coriobacteriia</taxon>
        <taxon>Coriobacteriales</taxon>
        <taxon>Atopobiaceae</taxon>
        <taxon>Lancefieldella</taxon>
    </lineage>
</organism>
<accession>A0A9E7ACG7</accession>